<name>A0A9X6NBF6_HYPEX</name>
<dbReference type="EMBL" id="MTYJ01000214">
    <property type="protein sequence ID" value="OWA51102.1"/>
    <property type="molecule type" value="Genomic_DNA"/>
</dbReference>
<evidence type="ECO:0000313" key="1">
    <source>
        <dbReference type="EMBL" id="OWA51102.1"/>
    </source>
</evidence>
<comment type="caution">
    <text evidence="1">The sequence shown here is derived from an EMBL/GenBank/DDBJ whole genome shotgun (WGS) entry which is preliminary data.</text>
</comment>
<dbReference type="AlphaFoldDB" id="A0A9X6NBF6"/>
<proteinExistence type="predicted"/>
<sequence length="87" mass="9868">MALMAITSVDDHFASFTTAIISMGFSCRCAALSNPNSAVERRFDSTRRITDLTTCDKRNDDGVKDCSFHSTKRRHVPRYQWRPGLLL</sequence>
<dbReference type="Proteomes" id="UP000192578">
    <property type="component" value="Unassembled WGS sequence"/>
</dbReference>
<accession>A0A9X6NBF6</accession>
<evidence type="ECO:0000313" key="2">
    <source>
        <dbReference type="Proteomes" id="UP000192578"/>
    </source>
</evidence>
<protein>
    <submittedName>
        <fullName evidence="1">Uncharacterized protein</fullName>
    </submittedName>
</protein>
<organism evidence="1 2">
    <name type="scientific">Hypsibius exemplaris</name>
    <name type="common">Freshwater tardigrade</name>
    <dbReference type="NCBI Taxonomy" id="2072580"/>
    <lineage>
        <taxon>Eukaryota</taxon>
        <taxon>Metazoa</taxon>
        <taxon>Ecdysozoa</taxon>
        <taxon>Tardigrada</taxon>
        <taxon>Eutardigrada</taxon>
        <taxon>Parachela</taxon>
        <taxon>Hypsibioidea</taxon>
        <taxon>Hypsibiidae</taxon>
        <taxon>Hypsibius</taxon>
    </lineage>
</organism>
<reference evidence="2" key="1">
    <citation type="submission" date="2017-01" db="EMBL/GenBank/DDBJ databases">
        <title>Comparative genomics of anhydrobiosis in the tardigrade Hypsibius dujardini.</title>
        <authorList>
            <person name="Yoshida Y."/>
            <person name="Koutsovoulos G."/>
            <person name="Laetsch D."/>
            <person name="Stevens L."/>
            <person name="Kumar S."/>
            <person name="Horikawa D."/>
            <person name="Ishino K."/>
            <person name="Komine S."/>
            <person name="Tomita M."/>
            <person name="Blaxter M."/>
            <person name="Arakawa K."/>
        </authorList>
    </citation>
    <scope>NUCLEOTIDE SEQUENCE [LARGE SCALE GENOMIC DNA]</scope>
    <source>
        <strain evidence="2">Z151</strain>
    </source>
</reference>
<keyword evidence="2" id="KW-1185">Reference proteome</keyword>
<gene>
    <name evidence="1" type="ORF">BV898_15601</name>
</gene>